<dbReference type="Pfam" id="PF04371">
    <property type="entry name" value="PAD_porph"/>
    <property type="match status" value="1"/>
</dbReference>
<keyword evidence="3" id="KW-1185">Reference proteome</keyword>
<evidence type="ECO:0000313" key="3">
    <source>
        <dbReference type="Proteomes" id="UP000055136"/>
    </source>
</evidence>
<organism evidence="2 3">
    <name type="scientific">Candidatus Tenderia electrophaga</name>
    <dbReference type="NCBI Taxonomy" id="1748243"/>
    <lineage>
        <taxon>Bacteria</taxon>
        <taxon>Pseudomonadati</taxon>
        <taxon>Pseudomonadota</taxon>
        <taxon>Gammaproteobacteria</taxon>
        <taxon>Candidatus Tenderiales</taxon>
        <taxon>Candidatus Tenderiaceae</taxon>
        <taxon>Candidatus Tenderia</taxon>
    </lineage>
</organism>
<dbReference type="PANTHER" id="PTHR31377">
    <property type="entry name" value="AGMATINE DEIMINASE-RELATED"/>
    <property type="match status" value="1"/>
</dbReference>
<reference evidence="2" key="1">
    <citation type="submission" date="2015-10" db="EMBL/GenBank/DDBJ databases">
        <title>Description of Candidatus Tenderia electrophaga gen. nov, sp. nov., an Uncultivated Electroautotroph from a Biocathode Enrichment.</title>
        <authorList>
            <person name="Eddie B.J."/>
            <person name="Malanoski A.P."/>
            <person name="Wang Z."/>
            <person name="Hall R.J."/>
            <person name="Oh S.D."/>
            <person name="Heiner C."/>
            <person name="Lin B."/>
            <person name="Strycharz-Glaven S.M."/>
        </authorList>
    </citation>
    <scope>NUCLEOTIDE SEQUENCE [LARGE SCALE GENOMIC DNA]</scope>
    <source>
        <strain evidence="2">NRL1</strain>
    </source>
</reference>
<dbReference type="EMBL" id="CP013099">
    <property type="protein sequence ID" value="ALP53143.1"/>
    <property type="molecule type" value="Genomic_DNA"/>
</dbReference>
<keyword evidence="1" id="KW-0378">Hydrolase</keyword>
<name>A0A0S2TDB3_9GAMM</name>
<dbReference type="GO" id="GO:0009446">
    <property type="term" value="P:putrescine biosynthetic process"/>
    <property type="evidence" value="ECO:0007669"/>
    <property type="project" value="InterPro"/>
</dbReference>
<dbReference type="InterPro" id="IPR007466">
    <property type="entry name" value="Peptidyl-Arg-deiminase_porph"/>
</dbReference>
<dbReference type="STRING" id="1748243.Tel_08225"/>
<proteinExistence type="predicted"/>
<dbReference type="KEGG" id="tee:Tel_08225"/>
<gene>
    <name evidence="2" type="ORF">Tel_08225</name>
</gene>
<evidence type="ECO:0000313" key="2">
    <source>
        <dbReference type="EMBL" id="ALP53143.1"/>
    </source>
</evidence>
<accession>A0A0S2TDB3</accession>
<sequence>MVTQLPAEWAPQSGVMLTWPHAHSDWQALLSRVEPVFCDIAYHISLRERVVIVCWNESHKSHIRSCLIDRGVDPERVRYYSVPSNDTWARDHGPLTVLKQGRPVLLDFIFNGWGSKYDAGLDNAVTRHLCSQNAFGDTPIETIDLVLEGGSIESDGQGTVLTTSRCLLSPQRNPGMGKIALEQRLHKLLGAERVLWLDHGHLAGDDTDSHVDTLARFCAPDTLCHVSCDDPADEHGPPLQAMAEELAAFRQVNGEPYRRVALPLPKAIYNEDGVRLPATYANFLIINDAVLVPTYHDAHDALALQRLGECFPQRQIIGIDCKPLIEQYGSLHCVTMQIPAGVPL</sequence>
<dbReference type="Gene3D" id="3.75.10.10">
    <property type="entry name" value="L-arginine/glycine Amidinotransferase, Chain A"/>
    <property type="match status" value="1"/>
</dbReference>
<dbReference type="Proteomes" id="UP000055136">
    <property type="component" value="Chromosome"/>
</dbReference>
<dbReference type="AlphaFoldDB" id="A0A0S2TDB3"/>
<protein>
    <submittedName>
        <fullName evidence="2">Agmatine deiminase</fullName>
    </submittedName>
</protein>
<evidence type="ECO:0000256" key="1">
    <source>
        <dbReference type="ARBA" id="ARBA00022801"/>
    </source>
</evidence>
<dbReference type="GO" id="GO:0004668">
    <property type="term" value="F:protein-arginine deiminase activity"/>
    <property type="evidence" value="ECO:0007669"/>
    <property type="project" value="InterPro"/>
</dbReference>
<dbReference type="PANTHER" id="PTHR31377:SF0">
    <property type="entry name" value="AGMATINE DEIMINASE-RELATED"/>
    <property type="match status" value="1"/>
</dbReference>
<dbReference type="GO" id="GO:0047632">
    <property type="term" value="F:agmatine deiminase activity"/>
    <property type="evidence" value="ECO:0007669"/>
    <property type="project" value="TreeGrafter"/>
</dbReference>
<dbReference type="SUPFAM" id="SSF55909">
    <property type="entry name" value="Pentein"/>
    <property type="match status" value="1"/>
</dbReference>